<dbReference type="InterPro" id="IPR002018">
    <property type="entry name" value="CarbesteraseB"/>
</dbReference>
<evidence type="ECO:0000256" key="3">
    <source>
        <dbReference type="ARBA" id="ARBA00022801"/>
    </source>
</evidence>
<evidence type="ECO:0000256" key="5">
    <source>
        <dbReference type="SAM" id="SignalP"/>
    </source>
</evidence>
<dbReference type="PANTHER" id="PTHR43142">
    <property type="entry name" value="CARBOXYLIC ESTER HYDROLASE"/>
    <property type="match status" value="1"/>
</dbReference>
<keyword evidence="2" id="KW-0719">Serine esterase</keyword>
<dbReference type="InterPro" id="IPR029058">
    <property type="entry name" value="AB_hydrolase_fold"/>
</dbReference>
<evidence type="ECO:0000256" key="2">
    <source>
        <dbReference type="ARBA" id="ARBA00022487"/>
    </source>
</evidence>
<protein>
    <recommendedName>
        <fullName evidence="6">Carboxylesterase type B domain-containing protein</fullName>
    </recommendedName>
</protein>
<evidence type="ECO:0000256" key="4">
    <source>
        <dbReference type="ARBA" id="ARBA00023180"/>
    </source>
</evidence>
<dbReference type="Gene3D" id="3.40.50.1820">
    <property type="entry name" value="alpha/beta hydrolase"/>
    <property type="match status" value="1"/>
</dbReference>
<evidence type="ECO:0000313" key="8">
    <source>
        <dbReference type="Proteomes" id="UP001152799"/>
    </source>
</evidence>
<dbReference type="AlphaFoldDB" id="A0A9P0GP45"/>
<reference evidence="7" key="1">
    <citation type="submission" date="2022-01" db="EMBL/GenBank/DDBJ databases">
        <authorList>
            <person name="King R."/>
        </authorList>
    </citation>
    <scope>NUCLEOTIDE SEQUENCE</scope>
</reference>
<dbReference type="PANTHER" id="PTHR43142:SF1">
    <property type="entry name" value="CARBOXYLIC ESTER HYDROLASE"/>
    <property type="match status" value="1"/>
</dbReference>
<name>A0A9P0GP45_9CUCU</name>
<keyword evidence="3" id="KW-0378">Hydrolase</keyword>
<keyword evidence="5" id="KW-0732">Signal</keyword>
<dbReference type="Pfam" id="PF00135">
    <property type="entry name" value="COesterase"/>
    <property type="match status" value="1"/>
</dbReference>
<keyword evidence="8" id="KW-1185">Reference proteome</keyword>
<dbReference type="Proteomes" id="UP001152799">
    <property type="component" value="Chromosome 11"/>
</dbReference>
<dbReference type="OrthoDB" id="19653at2759"/>
<evidence type="ECO:0000256" key="1">
    <source>
        <dbReference type="ARBA" id="ARBA00005964"/>
    </source>
</evidence>
<gene>
    <name evidence="7" type="ORF">CEUTPL_LOCUS2734</name>
</gene>
<proteinExistence type="inferred from homology"/>
<evidence type="ECO:0000259" key="6">
    <source>
        <dbReference type="Pfam" id="PF00135"/>
    </source>
</evidence>
<dbReference type="EMBL" id="OU892287">
    <property type="protein sequence ID" value="CAH1123741.1"/>
    <property type="molecule type" value="Genomic_DNA"/>
</dbReference>
<feature type="chain" id="PRO_5040165108" description="Carboxylesterase type B domain-containing protein" evidence="5">
    <location>
        <begin position="17"/>
        <end position="207"/>
    </location>
</feature>
<sequence length="207" mass="24305">MSLIHFLLAILRPVLIYYDIVMHNWAPHSMTKDVNKRIFVGGEIENFFFNGLLIAISDERFIELMSVDQFDRGIRQAATLMSFWTKVYCYVFGYESKTEKLYKGVAHGEDLGYFFTYANERKTDPTDIKVSEILVKLWSNFVKKCDPTPHFNNTIWHPLNATASNFNYMSINESMVPAVNPKQKSWEFYKNKWLEYGDNNPDLMTTY</sequence>
<dbReference type="GO" id="GO:0052689">
    <property type="term" value="F:carboxylic ester hydrolase activity"/>
    <property type="evidence" value="ECO:0007669"/>
    <property type="project" value="UniProtKB-KW"/>
</dbReference>
<evidence type="ECO:0000313" key="7">
    <source>
        <dbReference type="EMBL" id="CAH1123741.1"/>
    </source>
</evidence>
<accession>A0A9P0GP45</accession>
<keyword evidence="4" id="KW-0325">Glycoprotein</keyword>
<dbReference type="SUPFAM" id="SSF53474">
    <property type="entry name" value="alpha/beta-Hydrolases"/>
    <property type="match status" value="1"/>
</dbReference>
<feature type="signal peptide" evidence="5">
    <location>
        <begin position="1"/>
        <end position="16"/>
    </location>
</feature>
<comment type="similarity">
    <text evidence="1">Belongs to the type-B carboxylesterase/lipase family.</text>
</comment>
<feature type="domain" description="Carboxylesterase type B" evidence="6">
    <location>
        <begin position="59"/>
        <end position="184"/>
    </location>
</feature>
<organism evidence="7 8">
    <name type="scientific">Ceutorhynchus assimilis</name>
    <name type="common">cabbage seed weevil</name>
    <dbReference type="NCBI Taxonomy" id="467358"/>
    <lineage>
        <taxon>Eukaryota</taxon>
        <taxon>Metazoa</taxon>
        <taxon>Ecdysozoa</taxon>
        <taxon>Arthropoda</taxon>
        <taxon>Hexapoda</taxon>
        <taxon>Insecta</taxon>
        <taxon>Pterygota</taxon>
        <taxon>Neoptera</taxon>
        <taxon>Endopterygota</taxon>
        <taxon>Coleoptera</taxon>
        <taxon>Polyphaga</taxon>
        <taxon>Cucujiformia</taxon>
        <taxon>Curculionidae</taxon>
        <taxon>Ceutorhynchinae</taxon>
        <taxon>Ceutorhynchus</taxon>
    </lineage>
</organism>